<protein>
    <recommendedName>
        <fullName evidence="2">Haemophore haem-binding domain-containing protein</fullName>
    </recommendedName>
</protein>
<keyword evidence="1" id="KW-0732">Signal</keyword>
<reference evidence="4" key="1">
    <citation type="submission" date="2016-09" db="EMBL/GenBank/DDBJ databases">
        <authorList>
            <person name="Greninger A.L."/>
            <person name="Jerome K.R."/>
            <person name="Mcnair B."/>
            <person name="Wallis C."/>
            <person name="Fang F."/>
        </authorList>
    </citation>
    <scope>NUCLEOTIDE SEQUENCE [LARGE SCALE GENOMIC DNA]</scope>
    <source>
        <strain evidence="4">M6</strain>
    </source>
</reference>
<dbReference type="Proteomes" id="UP000094053">
    <property type="component" value="Unassembled WGS sequence"/>
</dbReference>
<dbReference type="RefSeq" id="WP_069411636.1">
    <property type="nucleotide sequence ID" value="NZ_JACKUL010000020.1"/>
</dbReference>
<feature type="chain" id="PRO_5009135107" description="Haemophore haem-binding domain-containing protein" evidence="1">
    <location>
        <begin position="27"/>
        <end position="120"/>
    </location>
</feature>
<dbReference type="Pfam" id="PF16525">
    <property type="entry name" value="MHB"/>
    <property type="match status" value="1"/>
</dbReference>
<dbReference type="AlphaFoldDB" id="A0A1E3RR01"/>
<dbReference type="GO" id="GO:0020037">
    <property type="term" value="F:heme binding"/>
    <property type="evidence" value="ECO:0007669"/>
    <property type="project" value="InterPro"/>
</dbReference>
<comment type="caution">
    <text evidence="3">The sequence shown here is derived from an EMBL/GenBank/DDBJ whole genome shotgun (WGS) entry which is preliminary data.</text>
</comment>
<evidence type="ECO:0000259" key="2">
    <source>
        <dbReference type="Pfam" id="PF16525"/>
    </source>
</evidence>
<sequence length="120" mass="12155">MRAMMRSAVLGVVLVGSVTAAPVASAAPCTASGLASTASGVLGEASGYLEAHPGANDVLTAAATQPPEQARDAVRAYFTAHPGEYLDLRRIAGPLTDMRNQCGISVSPVQLATLLETMGS</sequence>
<evidence type="ECO:0000313" key="3">
    <source>
        <dbReference type="EMBL" id="ODQ92284.1"/>
    </source>
</evidence>
<dbReference type="InterPro" id="IPR032407">
    <property type="entry name" value="MHB"/>
</dbReference>
<feature type="domain" description="Haemophore haem-binding" evidence="2">
    <location>
        <begin position="28"/>
        <end position="103"/>
    </location>
</feature>
<keyword evidence="4" id="KW-1185">Reference proteome</keyword>
<feature type="signal peptide" evidence="1">
    <location>
        <begin position="1"/>
        <end position="26"/>
    </location>
</feature>
<proteinExistence type="predicted"/>
<dbReference type="NCBIfam" id="TIGR04529">
    <property type="entry name" value="MTB_hemophore"/>
    <property type="match status" value="1"/>
</dbReference>
<dbReference type="InterPro" id="IPR038378">
    <property type="entry name" value="MHB_sf"/>
</dbReference>
<dbReference type="EMBL" id="MIHA01000001">
    <property type="protein sequence ID" value="ODQ92284.1"/>
    <property type="molecule type" value="Genomic_DNA"/>
</dbReference>
<evidence type="ECO:0000256" key="1">
    <source>
        <dbReference type="SAM" id="SignalP"/>
    </source>
</evidence>
<name>A0A1E3RR01_MYCFV</name>
<accession>A0A1E3RR01</accession>
<organism evidence="3 4">
    <name type="scientific">Mycolicibacterium flavescens</name>
    <name type="common">Mycobacterium flavescens</name>
    <dbReference type="NCBI Taxonomy" id="1776"/>
    <lineage>
        <taxon>Bacteria</taxon>
        <taxon>Bacillati</taxon>
        <taxon>Actinomycetota</taxon>
        <taxon>Actinomycetes</taxon>
        <taxon>Mycobacteriales</taxon>
        <taxon>Mycobacteriaceae</taxon>
        <taxon>Mycolicibacterium</taxon>
    </lineage>
</organism>
<evidence type="ECO:0000313" key="4">
    <source>
        <dbReference type="Proteomes" id="UP000094053"/>
    </source>
</evidence>
<dbReference type="Gene3D" id="1.20.20.20">
    <property type="entry name" value="Haemophore, haem-binding domain"/>
    <property type="match status" value="1"/>
</dbReference>
<dbReference type="STRING" id="1776.BHQ18_00635"/>
<gene>
    <name evidence="3" type="ORF">BHQ18_00635</name>
</gene>